<dbReference type="Gene3D" id="3.40.50.300">
    <property type="entry name" value="P-loop containing nucleotide triphosphate hydrolases"/>
    <property type="match status" value="1"/>
</dbReference>
<dbReference type="InterPro" id="IPR006703">
    <property type="entry name" value="G_AIG1"/>
</dbReference>
<comment type="caution">
    <text evidence="5">The sequence shown here is derived from an EMBL/GenBank/DDBJ whole genome shotgun (WGS) entry which is preliminary data.</text>
</comment>
<evidence type="ECO:0000313" key="6">
    <source>
        <dbReference type="Proteomes" id="UP000245119"/>
    </source>
</evidence>
<dbReference type="InterPro" id="IPR027417">
    <property type="entry name" value="P-loop_NTPase"/>
</dbReference>
<accession>A0A2T7PP13</accession>
<evidence type="ECO:0000313" key="5">
    <source>
        <dbReference type="EMBL" id="PVD35166.1"/>
    </source>
</evidence>
<keyword evidence="6" id="KW-1185">Reference proteome</keyword>
<evidence type="ECO:0000259" key="4">
    <source>
        <dbReference type="Pfam" id="PF04548"/>
    </source>
</evidence>
<comment type="similarity">
    <text evidence="1">Belongs to the TRAFAC class TrmE-Era-EngA-EngB-Septin-like GTPase superfamily. AIG1/Toc34/Toc159-like paraseptin GTPase family. IAN subfamily.</text>
</comment>
<organism evidence="5 6">
    <name type="scientific">Pomacea canaliculata</name>
    <name type="common">Golden apple snail</name>
    <dbReference type="NCBI Taxonomy" id="400727"/>
    <lineage>
        <taxon>Eukaryota</taxon>
        <taxon>Metazoa</taxon>
        <taxon>Spiralia</taxon>
        <taxon>Lophotrochozoa</taxon>
        <taxon>Mollusca</taxon>
        <taxon>Gastropoda</taxon>
        <taxon>Caenogastropoda</taxon>
        <taxon>Architaenioglossa</taxon>
        <taxon>Ampullarioidea</taxon>
        <taxon>Ampullariidae</taxon>
        <taxon>Pomacea</taxon>
    </lineage>
</organism>
<sequence>MSHGKCLSDHVVFDNMADNKQSQVEQLLEVVHKMSQAHGGKPYTCPKYSDIGKKRGGGGGEGNTRKGGETKERNR</sequence>
<keyword evidence="2" id="KW-0547">Nucleotide-binding</keyword>
<reference evidence="5 6" key="1">
    <citation type="submission" date="2018-04" db="EMBL/GenBank/DDBJ databases">
        <title>The genome of golden apple snail Pomacea canaliculata provides insight into stress tolerance and invasive adaptation.</title>
        <authorList>
            <person name="Liu C."/>
            <person name="Liu B."/>
            <person name="Ren Y."/>
            <person name="Zhang Y."/>
            <person name="Wang H."/>
            <person name="Li S."/>
            <person name="Jiang F."/>
            <person name="Yin L."/>
            <person name="Zhang G."/>
            <person name="Qian W."/>
            <person name="Fan W."/>
        </authorList>
    </citation>
    <scope>NUCLEOTIDE SEQUENCE [LARGE SCALE GENOMIC DNA]</scope>
    <source>
        <strain evidence="5">SZHN2017</strain>
        <tissue evidence="5">Muscle</tissue>
    </source>
</reference>
<evidence type="ECO:0000256" key="3">
    <source>
        <dbReference type="SAM" id="MobiDB-lite"/>
    </source>
</evidence>
<dbReference type="Proteomes" id="UP000245119">
    <property type="component" value="Linkage Group LG3"/>
</dbReference>
<feature type="domain" description="AIG1-type G" evidence="4">
    <location>
        <begin position="6"/>
        <end position="53"/>
    </location>
</feature>
<feature type="compositionally biased region" description="Basic and acidic residues" evidence="3">
    <location>
        <begin position="63"/>
        <end position="75"/>
    </location>
</feature>
<name>A0A2T7PP13_POMCA</name>
<gene>
    <name evidence="5" type="ORF">C0Q70_06447</name>
</gene>
<dbReference type="Pfam" id="PF04548">
    <property type="entry name" value="AIG1"/>
    <property type="match status" value="1"/>
</dbReference>
<dbReference type="EMBL" id="PZQS01000003">
    <property type="protein sequence ID" value="PVD35166.1"/>
    <property type="molecule type" value="Genomic_DNA"/>
</dbReference>
<feature type="region of interest" description="Disordered" evidence="3">
    <location>
        <begin position="35"/>
        <end position="75"/>
    </location>
</feature>
<dbReference type="GO" id="GO:0005525">
    <property type="term" value="F:GTP binding"/>
    <property type="evidence" value="ECO:0007669"/>
    <property type="project" value="InterPro"/>
</dbReference>
<proteinExistence type="inferred from homology"/>
<protein>
    <recommendedName>
        <fullName evidence="4">AIG1-type G domain-containing protein</fullName>
    </recommendedName>
</protein>
<dbReference type="AlphaFoldDB" id="A0A2T7PP13"/>
<evidence type="ECO:0000256" key="2">
    <source>
        <dbReference type="ARBA" id="ARBA00022741"/>
    </source>
</evidence>
<evidence type="ECO:0000256" key="1">
    <source>
        <dbReference type="ARBA" id="ARBA00008535"/>
    </source>
</evidence>